<organism evidence="6 7">
    <name type="scientific">Malassezia arunalokei</name>
    <dbReference type="NCBI Taxonomy" id="1514897"/>
    <lineage>
        <taxon>Eukaryota</taxon>
        <taxon>Fungi</taxon>
        <taxon>Dikarya</taxon>
        <taxon>Basidiomycota</taxon>
        <taxon>Ustilaginomycotina</taxon>
        <taxon>Malasseziomycetes</taxon>
        <taxon>Malasseziales</taxon>
        <taxon>Malasseziaceae</taxon>
        <taxon>Malassezia</taxon>
    </lineage>
</organism>
<comment type="subcellular location">
    <subcellularLocation>
        <location evidence="1">Mitochondrion inner membrane</location>
    </subcellularLocation>
</comment>
<accession>A0AAJ5Z131</accession>
<dbReference type="AlphaFoldDB" id="A0AAJ5Z131"/>
<reference evidence="6 7" key="1">
    <citation type="submission" date="2023-03" db="EMBL/GenBank/DDBJ databases">
        <title>Mating type loci evolution in Malassezia.</title>
        <authorList>
            <person name="Coelho M.A."/>
        </authorList>
    </citation>
    <scope>NUCLEOTIDE SEQUENCE [LARGE SCALE GENOMIC DNA]</scope>
    <source>
        <strain evidence="6 7">CBS 13387</strain>
    </source>
</reference>
<evidence type="ECO:0000313" key="6">
    <source>
        <dbReference type="EMBL" id="WFD16561.1"/>
    </source>
</evidence>
<proteinExistence type="predicted"/>
<evidence type="ECO:0000256" key="2">
    <source>
        <dbReference type="ARBA" id="ARBA00022792"/>
    </source>
</evidence>
<name>A0AAJ5Z131_9BASI</name>
<keyword evidence="7" id="KW-1185">Reference proteome</keyword>
<evidence type="ECO:0000256" key="5">
    <source>
        <dbReference type="SAM" id="Phobius"/>
    </source>
</evidence>
<sequence>MLDPIVYKNNNLLQRQRLLQADPRPVYQRMPRSGLYMGIFQFVFWTGLLGTSIGFYNMAVGNKRQ</sequence>
<protein>
    <submittedName>
        <fullName evidence="6">Uncharacterized protein</fullName>
    </submittedName>
</protein>
<keyword evidence="4 5" id="KW-0472">Membrane</keyword>
<dbReference type="Pfam" id="PF02238">
    <property type="entry name" value="COX7a"/>
    <property type="match status" value="1"/>
</dbReference>
<dbReference type="GO" id="GO:0005743">
    <property type="term" value="C:mitochondrial inner membrane"/>
    <property type="evidence" value="ECO:0007669"/>
    <property type="project" value="UniProtKB-SubCell"/>
</dbReference>
<keyword evidence="5" id="KW-0812">Transmembrane</keyword>
<evidence type="ECO:0000313" key="7">
    <source>
        <dbReference type="Proteomes" id="UP001217582"/>
    </source>
</evidence>
<keyword evidence="2" id="KW-0999">Mitochondrion inner membrane</keyword>
<evidence type="ECO:0000256" key="3">
    <source>
        <dbReference type="ARBA" id="ARBA00023128"/>
    </source>
</evidence>
<gene>
    <name evidence="6" type="ORF">MARU1_002602</name>
</gene>
<dbReference type="InterPro" id="IPR039297">
    <property type="entry name" value="COX7a"/>
</dbReference>
<evidence type="ECO:0000256" key="4">
    <source>
        <dbReference type="ARBA" id="ARBA00023136"/>
    </source>
</evidence>
<keyword evidence="5" id="KW-1133">Transmembrane helix</keyword>
<dbReference type="EMBL" id="CP119920">
    <property type="protein sequence ID" value="WFD16561.1"/>
    <property type="molecule type" value="Genomic_DNA"/>
</dbReference>
<evidence type="ECO:0000256" key="1">
    <source>
        <dbReference type="ARBA" id="ARBA00004273"/>
    </source>
</evidence>
<dbReference type="Proteomes" id="UP001217582">
    <property type="component" value="Chromosome 5"/>
</dbReference>
<feature type="transmembrane region" description="Helical" evidence="5">
    <location>
        <begin position="35"/>
        <end position="56"/>
    </location>
</feature>
<keyword evidence="3" id="KW-0496">Mitochondrion</keyword>